<dbReference type="EMBL" id="GGEC01001531">
    <property type="protein sequence ID" value="MBW82014.1"/>
    <property type="molecule type" value="Transcribed_RNA"/>
</dbReference>
<protein>
    <submittedName>
        <fullName evidence="1">Uncharacterized protein</fullName>
    </submittedName>
</protein>
<dbReference type="AlphaFoldDB" id="A0A2P2IL96"/>
<name>A0A2P2IL96_RHIMU</name>
<sequence length="37" mass="4502">MYIRVKRKKQKTKKKHTQTILKQIKIRQLKALTPHTS</sequence>
<organism evidence="1">
    <name type="scientific">Rhizophora mucronata</name>
    <name type="common">Asiatic mangrove</name>
    <dbReference type="NCBI Taxonomy" id="61149"/>
    <lineage>
        <taxon>Eukaryota</taxon>
        <taxon>Viridiplantae</taxon>
        <taxon>Streptophyta</taxon>
        <taxon>Embryophyta</taxon>
        <taxon>Tracheophyta</taxon>
        <taxon>Spermatophyta</taxon>
        <taxon>Magnoliopsida</taxon>
        <taxon>eudicotyledons</taxon>
        <taxon>Gunneridae</taxon>
        <taxon>Pentapetalae</taxon>
        <taxon>rosids</taxon>
        <taxon>fabids</taxon>
        <taxon>Malpighiales</taxon>
        <taxon>Rhizophoraceae</taxon>
        <taxon>Rhizophora</taxon>
    </lineage>
</organism>
<evidence type="ECO:0000313" key="1">
    <source>
        <dbReference type="EMBL" id="MBW82014.1"/>
    </source>
</evidence>
<proteinExistence type="predicted"/>
<accession>A0A2P2IL96</accession>
<reference evidence="1" key="1">
    <citation type="submission" date="2018-02" db="EMBL/GenBank/DDBJ databases">
        <title>Rhizophora mucronata_Transcriptome.</title>
        <authorList>
            <person name="Meera S.P."/>
            <person name="Sreeshan A."/>
            <person name="Augustine A."/>
        </authorList>
    </citation>
    <scope>NUCLEOTIDE SEQUENCE</scope>
    <source>
        <tissue evidence="1">Leaf</tissue>
    </source>
</reference>